<organism evidence="13 14">
    <name type="scientific">Helobdella robusta</name>
    <name type="common">Californian leech</name>
    <dbReference type="NCBI Taxonomy" id="6412"/>
    <lineage>
        <taxon>Eukaryota</taxon>
        <taxon>Metazoa</taxon>
        <taxon>Spiralia</taxon>
        <taxon>Lophotrochozoa</taxon>
        <taxon>Annelida</taxon>
        <taxon>Clitellata</taxon>
        <taxon>Hirudinea</taxon>
        <taxon>Rhynchobdellida</taxon>
        <taxon>Glossiphoniidae</taxon>
        <taxon>Helobdella</taxon>
    </lineage>
</organism>
<dbReference type="GO" id="GO:0005793">
    <property type="term" value="C:endoplasmic reticulum-Golgi intermediate compartment"/>
    <property type="evidence" value="ECO:0000318"/>
    <property type="project" value="GO_Central"/>
</dbReference>
<dbReference type="InParanoid" id="T1EGT6"/>
<keyword evidence="4" id="KW-0430">Lectin</keyword>
<dbReference type="KEGG" id="hro:HELRODRAFT_122015"/>
<dbReference type="GO" id="GO:0030134">
    <property type="term" value="C:COPII-coated ER to Golgi transport vesicle"/>
    <property type="evidence" value="ECO:0000318"/>
    <property type="project" value="GO_Central"/>
</dbReference>
<dbReference type="PANTHER" id="PTHR12223">
    <property type="entry name" value="VESICULAR MANNOSE-BINDING LECTIN"/>
    <property type="match status" value="1"/>
</dbReference>
<dbReference type="CTD" id="20195786"/>
<keyword evidence="8" id="KW-0175">Coiled coil</keyword>
<dbReference type="EMBL" id="AMQM01000753">
    <property type="status" value="NOT_ANNOTATED_CDS"/>
    <property type="molecule type" value="Genomic_DNA"/>
</dbReference>
<dbReference type="STRING" id="6412.T1EGT6"/>
<feature type="region of interest" description="Disordered" evidence="9">
    <location>
        <begin position="329"/>
        <end position="348"/>
    </location>
</feature>
<keyword evidence="14" id="KW-1185">Reference proteome</keyword>
<dbReference type="Proteomes" id="UP000015101">
    <property type="component" value="Unassembled WGS sequence"/>
</dbReference>
<evidence type="ECO:0000256" key="6">
    <source>
        <dbReference type="ARBA" id="ARBA00023136"/>
    </source>
</evidence>
<comment type="subcellular location">
    <subcellularLocation>
        <location evidence="1">Endoplasmic reticulum-Golgi intermediate compartment membrane</location>
        <topology evidence="1">Single-pass type I membrane protein</topology>
    </subcellularLocation>
</comment>
<dbReference type="SUPFAM" id="SSF49899">
    <property type="entry name" value="Concanavalin A-like lectins/glucanases"/>
    <property type="match status" value="1"/>
</dbReference>
<evidence type="ECO:0000256" key="1">
    <source>
        <dbReference type="ARBA" id="ARBA00004151"/>
    </source>
</evidence>
<dbReference type="Gene3D" id="2.60.120.200">
    <property type="match status" value="1"/>
</dbReference>
<dbReference type="PANTHER" id="PTHR12223:SF28">
    <property type="entry name" value="LECTIN, MANNOSE BINDING 1 LIKE"/>
    <property type="match status" value="1"/>
</dbReference>
<reference evidence="12 14" key="2">
    <citation type="journal article" date="2013" name="Nature">
        <title>Insights into bilaterian evolution from three spiralian genomes.</title>
        <authorList>
            <person name="Simakov O."/>
            <person name="Marletaz F."/>
            <person name="Cho S.J."/>
            <person name="Edsinger-Gonzales E."/>
            <person name="Havlak P."/>
            <person name="Hellsten U."/>
            <person name="Kuo D.H."/>
            <person name="Larsson T."/>
            <person name="Lv J."/>
            <person name="Arendt D."/>
            <person name="Savage R."/>
            <person name="Osoegawa K."/>
            <person name="de Jong P."/>
            <person name="Grimwood J."/>
            <person name="Chapman J.A."/>
            <person name="Shapiro H."/>
            <person name="Aerts A."/>
            <person name="Otillar R.P."/>
            <person name="Terry A.Y."/>
            <person name="Boore J.L."/>
            <person name="Grigoriev I.V."/>
            <person name="Lindberg D.R."/>
            <person name="Seaver E.C."/>
            <person name="Weisblat D.A."/>
            <person name="Putnam N.H."/>
            <person name="Rokhsar D.S."/>
        </authorList>
    </citation>
    <scope>NUCLEOTIDE SEQUENCE</scope>
</reference>
<feature type="coiled-coil region" evidence="8">
    <location>
        <begin position="243"/>
        <end position="274"/>
    </location>
</feature>
<keyword evidence="5 10" id="KW-1133">Transmembrane helix</keyword>
<name>T1EGT6_HELRO</name>
<feature type="domain" description="L-type lectin-like" evidence="11">
    <location>
        <begin position="3"/>
        <end position="226"/>
    </location>
</feature>
<dbReference type="GO" id="GO:0005537">
    <property type="term" value="F:D-mannose binding"/>
    <property type="evidence" value="ECO:0000318"/>
    <property type="project" value="GO_Central"/>
</dbReference>
<dbReference type="InterPro" id="IPR051136">
    <property type="entry name" value="Intracellular_Lectin-GPT"/>
</dbReference>
<dbReference type="GO" id="GO:0000139">
    <property type="term" value="C:Golgi membrane"/>
    <property type="evidence" value="ECO:0000318"/>
    <property type="project" value="GO_Central"/>
</dbReference>
<dbReference type="EMBL" id="KB096742">
    <property type="protein sequence ID" value="ESO01927.1"/>
    <property type="molecule type" value="Genomic_DNA"/>
</dbReference>
<evidence type="ECO:0000256" key="3">
    <source>
        <dbReference type="ARBA" id="ARBA00022729"/>
    </source>
</evidence>
<reference evidence="14" key="1">
    <citation type="submission" date="2012-12" db="EMBL/GenBank/DDBJ databases">
        <authorList>
            <person name="Hellsten U."/>
            <person name="Grimwood J."/>
            <person name="Chapman J.A."/>
            <person name="Shapiro H."/>
            <person name="Aerts A."/>
            <person name="Otillar R.P."/>
            <person name="Terry A.Y."/>
            <person name="Boore J.L."/>
            <person name="Simakov O."/>
            <person name="Marletaz F."/>
            <person name="Cho S.-J."/>
            <person name="Edsinger-Gonzales E."/>
            <person name="Havlak P."/>
            <person name="Kuo D.-H."/>
            <person name="Larsson T."/>
            <person name="Lv J."/>
            <person name="Arendt D."/>
            <person name="Savage R."/>
            <person name="Osoegawa K."/>
            <person name="de Jong P."/>
            <person name="Lindberg D.R."/>
            <person name="Seaver E.C."/>
            <person name="Weisblat D.A."/>
            <person name="Putnam N.H."/>
            <person name="Grigoriev I.V."/>
            <person name="Rokhsar D.S."/>
        </authorList>
    </citation>
    <scope>NUCLEOTIDE SEQUENCE</scope>
</reference>
<evidence type="ECO:0000256" key="4">
    <source>
        <dbReference type="ARBA" id="ARBA00022734"/>
    </source>
</evidence>
<keyword evidence="6 10" id="KW-0472">Membrane</keyword>
<evidence type="ECO:0000256" key="10">
    <source>
        <dbReference type="SAM" id="Phobius"/>
    </source>
</evidence>
<sequence length="459" mass="52057">IKRRFEYKLSFKGPHLVLKDGTVPFWDHYGSAIASADSIRITPSLKSKKGSIWGKEKVTAEDWEVDVKFTVTGRGRLGADGLAVWYTTERGIEGPVFGSKDQWNGLGVFLDSFDNDGQHNNPYIMAMLNDGKQTYDHDADGSNQQLGGCLRDFRNKNKPVKIKIEYFKKVLTISFHSGMSDNEEDYDLCTRIENVNLPPNGYFGVSAATGGLADDHDVLSFSTYSLQLQTEVGTKMEMPELEKEKIEKEFQEYKEKLEKAREDFKKENPKAKLDLDVDEDKIYESPEVRSLRQIFEGQSEISQFIKSSLRKLDEIVGRQERQLSLLTSISQSRQQAGQSSSPGSTIDKKEFNQIVDAQKAATEGIKDLRQVVNDINTKFNGLKIPDQHQFTKELANHFGMMLNEFRSLSNKVNDISSNIANSPSISVYHLGFFLFIHLLTILGYFIYKAKKEAAAKKFY</sequence>
<dbReference type="AlphaFoldDB" id="T1EGT6"/>
<feature type="transmembrane region" description="Helical" evidence="10">
    <location>
        <begin position="427"/>
        <end position="447"/>
    </location>
</feature>
<evidence type="ECO:0000256" key="9">
    <source>
        <dbReference type="SAM" id="MobiDB-lite"/>
    </source>
</evidence>
<keyword evidence="3" id="KW-0732">Signal</keyword>
<evidence type="ECO:0000256" key="7">
    <source>
        <dbReference type="ARBA" id="ARBA00023157"/>
    </source>
</evidence>
<evidence type="ECO:0000256" key="5">
    <source>
        <dbReference type="ARBA" id="ARBA00022989"/>
    </source>
</evidence>
<dbReference type="RefSeq" id="XP_009019335.1">
    <property type="nucleotide sequence ID" value="XM_009021087.1"/>
</dbReference>
<dbReference type="FunFam" id="2.60.120.200:FF:000028">
    <property type="entry name" value="Blast:Protein ERGIC-53"/>
    <property type="match status" value="1"/>
</dbReference>
<dbReference type="eggNOG" id="KOG3838">
    <property type="taxonomic scope" value="Eukaryota"/>
</dbReference>
<dbReference type="EnsemblMetazoa" id="HelroT122015">
    <property type="protein sequence ID" value="HelroP122015"/>
    <property type="gene ID" value="HelroG122015"/>
</dbReference>
<dbReference type="HOGENOM" id="CLU_041093_4_0_1"/>
<evidence type="ECO:0000313" key="14">
    <source>
        <dbReference type="Proteomes" id="UP000015101"/>
    </source>
</evidence>
<dbReference type="OMA" id="RYELCIR"/>
<dbReference type="CDD" id="cd06902">
    <property type="entry name" value="lectin_ERGIC-53_ERGL"/>
    <property type="match status" value="1"/>
</dbReference>
<keyword evidence="2 10" id="KW-0812">Transmembrane</keyword>
<evidence type="ECO:0000313" key="12">
    <source>
        <dbReference type="EMBL" id="ESO01927.1"/>
    </source>
</evidence>
<evidence type="ECO:0000313" key="13">
    <source>
        <dbReference type="EnsemblMetazoa" id="HelroP122015"/>
    </source>
</evidence>
<dbReference type="InterPro" id="IPR013320">
    <property type="entry name" value="ConA-like_dom_sf"/>
</dbReference>
<dbReference type="FunCoup" id="T1EGT6">
    <property type="interactions" value="1627"/>
</dbReference>
<dbReference type="PROSITE" id="PS51328">
    <property type="entry name" value="L_LECTIN_LIKE"/>
    <property type="match status" value="1"/>
</dbReference>
<dbReference type="GO" id="GO:0033116">
    <property type="term" value="C:endoplasmic reticulum-Golgi intermediate compartment membrane"/>
    <property type="evidence" value="ECO:0007669"/>
    <property type="project" value="UniProtKB-SubCell"/>
</dbReference>
<dbReference type="GO" id="GO:0006888">
    <property type="term" value="P:endoplasmic reticulum to Golgi vesicle-mediated transport"/>
    <property type="evidence" value="ECO:0000318"/>
    <property type="project" value="GO_Central"/>
</dbReference>
<keyword evidence="7" id="KW-1015">Disulfide bond</keyword>
<feature type="compositionally biased region" description="Low complexity" evidence="9">
    <location>
        <begin position="329"/>
        <end position="344"/>
    </location>
</feature>
<evidence type="ECO:0000259" key="11">
    <source>
        <dbReference type="PROSITE" id="PS51328"/>
    </source>
</evidence>
<evidence type="ECO:0000256" key="2">
    <source>
        <dbReference type="ARBA" id="ARBA00022692"/>
    </source>
</evidence>
<proteinExistence type="predicted"/>
<protein>
    <recommendedName>
        <fullName evidence="11">L-type lectin-like domain-containing protein</fullName>
    </recommendedName>
</protein>
<dbReference type="Pfam" id="PF03388">
    <property type="entry name" value="Lectin_leg-like"/>
    <property type="match status" value="1"/>
</dbReference>
<gene>
    <name evidence="13" type="primary">20195786</name>
    <name evidence="12" type="ORF">HELRODRAFT_122015</name>
</gene>
<evidence type="ECO:0000256" key="8">
    <source>
        <dbReference type="SAM" id="Coils"/>
    </source>
</evidence>
<accession>T1EGT6</accession>
<dbReference type="OrthoDB" id="10265193at2759"/>
<dbReference type="InterPro" id="IPR005052">
    <property type="entry name" value="Lectin_leg"/>
</dbReference>
<dbReference type="GO" id="GO:0005789">
    <property type="term" value="C:endoplasmic reticulum membrane"/>
    <property type="evidence" value="ECO:0000318"/>
    <property type="project" value="GO_Central"/>
</dbReference>
<dbReference type="GeneID" id="20195786"/>
<reference evidence="13" key="3">
    <citation type="submission" date="2015-06" db="UniProtKB">
        <authorList>
            <consortium name="EnsemblMetazoa"/>
        </authorList>
    </citation>
    <scope>IDENTIFICATION</scope>
</reference>